<dbReference type="NCBIfam" id="TIGR03187">
    <property type="entry name" value="DGQHR"/>
    <property type="match status" value="1"/>
</dbReference>
<proteinExistence type="predicted"/>
<dbReference type="Pfam" id="PF14072">
    <property type="entry name" value="DndB"/>
    <property type="match status" value="1"/>
</dbReference>
<dbReference type="Proteomes" id="UP000283880">
    <property type="component" value="Unassembled WGS sequence"/>
</dbReference>
<comment type="caution">
    <text evidence="1">The sequence shown here is derived from an EMBL/GenBank/DDBJ whole genome shotgun (WGS) entry which is preliminary data.</text>
</comment>
<protein>
    <submittedName>
        <fullName evidence="1">DGQHR domain-containing protein</fullName>
    </submittedName>
</protein>
<evidence type="ECO:0000313" key="2">
    <source>
        <dbReference type="Proteomes" id="UP000283880"/>
    </source>
</evidence>
<dbReference type="OrthoDB" id="9789139at2"/>
<evidence type="ECO:0000313" key="1">
    <source>
        <dbReference type="EMBL" id="RGX29897.1"/>
    </source>
</evidence>
<dbReference type="RefSeq" id="WP_007710463.1">
    <property type="nucleotide sequence ID" value="NZ_JAWYJI010000101.1"/>
</dbReference>
<dbReference type="EMBL" id="QSBM01000006">
    <property type="protein sequence ID" value="RGX29897.1"/>
    <property type="molecule type" value="Genomic_DNA"/>
</dbReference>
<dbReference type="InterPro" id="IPR017601">
    <property type="entry name" value="DGQHR-contain_dom"/>
</dbReference>
<dbReference type="InterPro" id="IPR017642">
    <property type="entry name" value="DNA_S_mod_DndB"/>
</dbReference>
<name>A0A413FGJ6_9FIRM</name>
<reference evidence="1 2" key="1">
    <citation type="submission" date="2018-08" db="EMBL/GenBank/DDBJ databases">
        <title>A genome reference for cultivated species of the human gut microbiota.</title>
        <authorList>
            <person name="Zou Y."/>
            <person name="Xue W."/>
            <person name="Luo G."/>
        </authorList>
    </citation>
    <scope>NUCLEOTIDE SEQUENCE [LARGE SCALE GENOMIC DNA]</scope>
    <source>
        <strain evidence="1 2">AF04-15</strain>
    </source>
</reference>
<dbReference type="CDD" id="cd16413">
    <property type="entry name" value="DGQHR_domain"/>
    <property type="match status" value="1"/>
</dbReference>
<organism evidence="1 2">
    <name type="scientific">Enterocloster asparagiformis</name>
    <dbReference type="NCBI Taxonomy" id="333367"/>
    <lineage>
        <taxon>Bacteria</taxon>
        <taxon>Bacillati</taxon>
        <taxon>Bacillota</taxon>
        <taxon>Clostridia</taxon>
        <taxon>Lachnospirales</taxon>
        <taxon>Lachnospiraceae</taxon>
        <taxon>Enterocloster</taxon>
    </lineage>
</organism>
<accession>A0A413FGJ6</accession>
<sequence>MNYTVINNYITTKLGDIDVKIFLMKVKDLLPIYYVAVRGRDNIPGAVQRVLSKRRISSIKSFILDGNMFFNTFILNWVEKNYPIVVDGDVLRIPQVSAGAQVIDGQHRLEGLKQAYEEKPEIGEQEIIVLLAQNLTTPEAARIFLNINTEQKPVPSSLVYDLFGEVKEKNFYIVRATDIANHLHEDMDSPYYQCIKLPGSAQGVGKVDLSAMVNAIKQFTTDQGVFNEYNLRDFESQYKVICNFFNVLRSFYEKEGMWLKSGNPFMANSGCYAGIDFLCKDLIPKCAERKSFEQTTIRSLIPLDRTDLIYKEELKNKQGKEQRNIVYQYLKSALLKDVPAQNEYKF</sequence>
<dbReference type="AlphaFoldDB" id="A0A413FGJ6"/>
<gene>
    <name evidence="1" type="ORF">DWV29_09290</name>
</gene>